<proteinExistence type="predicted"/>
<dbReference type="SUPFAM" id="SSF53850">
    <property type="entry name" value="Periplasmic binding protein-like II"/>
    <property type="match status" value="1"/>
</dbReference>
<gene>
    <name evidence="2" type="ORF">GCM10010411_89350</name>
</gene>
<evidence type="ECO:0000313" key="2">
    <source>
        <dbReference type="EMBL" id="GAA2636275.1"/>
    </source>
</evidence>
<name>A0ABN3QVY0_9ACTN</name>
<accession>A0ABN3QVY0</accession>
<comment type="caution">
    <text evidence="2">The sequence shown here is derived from an EMBL/GenBank/DDBJ whole genome shotgun (WGS) entry which is preliminary data.</text>
</comment>
<dbReference type="Proteomes" id="UP001501509">
    <property type="component" value="Unassembled WGS sequence"/>
</dbReference>
<organism evidence="2 3">
    <name type="scientific">Actinomadura fulvescens</name>
    <dbReference type="NCBI Taxonomy" id="46160"/>
    <lineage>
        <taxon>Bacteria</taxon>
        <taxon>Bacillati</taxon>
        <taxon>Actinomycetota</taxon>
        <taxon>Actinomycetes</taxon>
        <taxon>Streptosporangiales</taxon>
        <taxon>Thermomonosporaceae</taxon>
        <taxon>Actinomadura</taxon>
    </lineage>
</organism>
<dbReference type="Pfam" id="PF16868">
    <property type="entry name" value="NMT1_3"/>
    <property type="match status" value="1"/>
</dbReference>
<dbReference type="Gene3D" id="3.40.190.10">
    <property type="entry name" value="Periplasmic binding protein-like II"/>
    <property type="match status" value="2"/>
</dbReference>
<dbReference type="InterPro" id="IPR011852">
    <property type="entry name" value="TRAP_TAXI"/>
</dbReference>
<feature type="region of interest" description="Disordered" evidence="1">
    <location>
        <begin position="321"/>
        <end position="359"/>
    </location>
</feature>
<evidence type="ECO:0000256" key="1">
    <source>
        <dbReference type="SAM" id="MobiDB-lite"/>
    </source>
</evidence>
<dbReference type="EMBL" id="BAAATD010000020">
    <property type="protein sequence ID" value="GAA2636275.1"/>
    <property type="molecule type" value="Genomic_DNA"/>
</dbReference>
<sequence length="359" mass="38354">MRAVDIKILCPGQNWMNIGSLLANGMGGYGSPLPDGSTIAAVTGTPPAALAMDGPRLVASGRYQFGITTPNWALAMACEGKGPYDEPLPLRAIAAFPHDDRLALAVRAETGITSLSEIAAERRPLKISMPTREMGHPARWVMDEILACHGFTQEDLESWGGEVLRDRPRSQNSPDAVPADPSFDAVFDEAIMTVRWQKLTTLYDLRFLPLEEHVLRHCTGMGMPAGVLERGRLRGLDRDVPTIDFSGWILYCAEDLPDELAYLAVRAIDEQKDTISARFTGPTRAMTGPVDMREICRDLPVPLHPGAEAYYRENGHLTASTASGSAASGSAAFGSAASGSAASGSAASAPTLTASTEEN</sequence>
<keyword evidence="3" id="KW-1185">Reference proteome</keyword>
<dbReference type="RefSeq" id="WP_344548728.1">
    <property type="nucleotide sequence ID" value="NZ_BAAATD010000020.1"/>
</dbReference>
<evidence type="ECO:0000313" key="3">
    <source>
        <dbReference type="Proteomes" id="UP001501509"/>
    </source>
</evidence>
<reference evidence="2 3" key="1">
    <citation type="journal article" date="2019" name="Int. J. Syst. Evol. Microbiol.">
        <title>The Global Catalogue of Microorganisms (GCM) 10K type strain sequencing project: providing services to taxonomists for standard genome sequencing and annotation.</title>
        <authorList>
            <consortium name="The Broad Institute Genomics Platform"/>
            <consortium name="The Broad Institute Genome Sequencing Center for Infectious Disease"/>
            <person name="Wu L."/>
            <person name="Ma J."/>
        </authorList>
    </citation>
    <scope>NUCLEOTIDE SEQUENCE [LARGE SCALE GENOMIC DNA]</scope>
    <source>
        <strain evidence="2 3">JCM 6833</strain>
    </source>
</reference>
<protein>
    <submittedName>
        <fullName evidence="2">Uncharacterized protein</fullName>
    </submittedName>
</protein>